<dbReference type="PANTHER" id="PTHR33408:SF2">
    <property type="entry name" value="TRANSPOSASE DDE DOMAIN-CONTAINING PROTEIN"/>
    <property type="match status" value="1"/>
</dbReference>
<dbReference type="PANTHER" id="PTHR33408">
    <property type="entry name" value="TRANSPOSASE"/>
    <property type="match status" value="1"/>
</dbReference>
<gene>
    <name evidence="2" type="ORF">JOC48_000816</name>
</gene>
<dbReference type="EMBL" id="JAFBDR010000003">
    <property type="protein sequence ID" value="MBM7570338.1"/>
    <property type="molecule type" value="Genomic_DNA"/>
</dbReference>
<keyword evidence="3" id="KW-1185">Reference proteome</keyword>
<sequence length="162" mass="18965">MPWFRKTENLWGNCSPSLSIEKGFLPKWKYIYNAEQDSYVCPEGQTLHYATTDRQGYRHYKSDSEKCMNCPLLAKCTKSKAITRHVWEGAKEQVRLNRLSNEGKWIYRMRKEKIERSFADSKELHGLRYCRLRGLQNVSEQALLTAACQNMKKIALHLSRGS</sequence>
<feature type="domain" description="Transposase DDE" evidence="1">
    <location>
        <begin position="40"/>
        <end position="154"/>
    </location>
</feature>
<name>A0ABS2MX37_9BACI</name>
<comment type="caution">
    <text evidence="2">The sequence shown here is derived from an EMBL/GenBank/DDBJ whole genome shotgun (WGS) entry which is preliminary data.</text>
</comment>
<organism evidence="2 3">
    <name type="scientific">Aquibacillus albus</name>
    <dbReference type="NCBI Taxonomy" id="1168171"/>
    <lineage>
        <taxon>Bacteria</taxon>
        <taxon>Bacillati</taxon>
        <taxon>Bacillota</taxon>
        <taxon>Bacilli</taxon>
        <taxon>Bacillales</taxon>
        <taxon>Bacillaceae</taxon>
        <taxon>Aquibacillus</taxon>
    </lineage>
</organism>
<accession>A0ABS2MX37</accession>
<dbReference type="InterPro" id="IPR025668">
    <property type="entry name" value="Tnp_DDE_dom"/>
</dbReference>
<evidence type="ECO:0000313" key="2">
    <source>
        <dbReference type="EMBL" id="MBM7570338.1"/>
    </source>
</evidence>
<protein>
    <recommendedName>
        <fullName evidence="1">Transposase DDE domain-containing protein</fullName>
    </recommendedName>
</protein>
<evidence type="ECO:0000313" key="3">
    <source>
        <dbReference type="Proteomes" id="UP001296943"/>
    </source>
</evidence>
<evidence type="ECO:0000259" key="1">
    <source>
        <dbReference type="Pfam" id="PF13751"/>
    </source>
</evidence>
<reference evidence="2 3" key="1">
    <citation type="submission" date="2021-01" db="EMBL/GenBank/DDBJ databases">
        <title>Genomic Encyclopedia of Type Strains, Phase IV (KMG-IV): sequencing the most valuable type-strain genomes for metagenomic binning, comparative biology and taxonomic classification.</title>
        <authorList>
            <person name="Goeker M."/>
        </authorList>
    </citation>
    <scope>NUCLEOTIDE SEQUENCE [LARGE SCALE GENOMIC DNA]</scope>
    <source>
        <strain evidence="2 3">DSM 23711</strain>
    </source>
</reference>
<proteinExistence type="predicted"/>
<dbReference type="Proteomes" id="UP001296943">
    <property type="component" value="Unassembled WGS sequence"/>
</dbReference>
<dbReference type="Pfam" id="PF13751">
    <property type="entry name" value="DDE_Tnp_1_6"/>
    <property type="match status" value="1"/>
</dbReference>